<evidence type="ECO:0000256" key="1">
    <source>
        <dbReference type="ARBA" id="ARBA00022517"/>
    </source>
</evidence>
<evidence type="ECO:0000313" key="4">
    <source>
        <dbReference type="Proteomes" id="UP000886887"/>
    </source>
</evidence>
<dbReference type="PROSITE" id="PS01319">
    <property type="entry name" value="RBFA"/>
    <property type="match status" value="1"/>
</dbReference>
<dbReference type="Proteomes" id="UP000886887">
    <property type="component" value="Unassembled WGS sequence"/>
</dbReference>
<dbReference type="InterPro" id="IPR015946">
    <property type="entry name" value="KH_dom-like_a/b"/>
</dbReference>
<organism evidence="3 4">
    <name type="scientific">Candidatus Onthenecus intestinigallinarum</name>
    <dbReference type="NCBI Taxonomy" id="2840875"/>
    <lineage>
        <taxon>Bacteria</taxon>
        <taxon>Bacillati</taxon>
        <taxon>Bacillota</taxon>
        <taxon>Clostridia</taxon>
        <taxon>Eubacteriales</taxon>
        <taxon>Candidatus Onthenecus</taxon>
    </lineage>
</organism>
<sequence length="126" mass="14754">MPFQYERTDRIAEEMRREIDHIIREDLNDPRIAGTFSITRVDVTRDLRYAKVFVSILEPENREPMMAALKKAAGFVRRTVGKRIVIRYTPEILFELDTNIEYGVRIASLIDHVIAEEEKRTEDADS</sequence>
<dbReference type="AlphaFoldDB" id="A0A9D1CRA7"/>
<dbReference type="GO" id="GO:0030490">
    <property type="term" value="P:maturation of SSU-rRNA"/>
    <property type="evidence" value="ECO:0007669"/>
    <property type="project" value="UniProtKB-UniRule"/>
</dbReference>
<dbReference type="InterPro" id="IPR000238">
    <property type="entry name" value="RbfA"/>
</dbReference>
<keyword evidence="1 2" id="KW-0690">Ribosome biogenesis</keyword>
<reference evidence="3" key="2">
    <citation type="journal article" date="2021" name="PeerJ">
        <title>Extensive microbial diversity within the chicken gut microbiome revealed by metagenomics and culture.</title>
        <authorList>
            <person name="Gilroy R."/>
            <person name="Ravi A."/>
            <person name="Getino M."/>
            <person name="Pursley I."/>
            <person name="Horton D.L."/>
            <person name="Alikhan N.F."/>
            <person name="Baker D."/>
            <person name="Gharbi K."/>
            <person name="Hall N."/>
            <person name="Watson M."/>
            <person name="Adriaenssens E.M."/>
            <person name="Foster-Nyarko E."/>
            <person name="Jarju S."/>
            <person name="Secka A."/>
            <person name="Antonio M."/>
            <person name="Oren A."/>
            <person name="Chaudhuri R.R."/>
            <person name="La Ragione R."/>
            <person name="Hildebrand F."/>
            <person name="Pallen M.J."/>
        </authorList>
    </citation>
    <scope>NUCLEOTIDE SEQUENCE</scope>
    <source>
        <strain evidence="3">ChiSxjej2B14-6234</strain>
    </source>
</reference>
<dbReference type="InterPro" id="IPR023799">
    <property type="entry name" value="RbfA_dom_sf"/>
</dbReference>
<dbReference type="Pfam" id="PF02033">
    <property type="entry name" value="RBFA"/>
    <property type="match status" value="1"/>
</dbReference>
<dbReference type="GO" id="GO:0005829">
    <property type="term" value="C:cytosol"/>
    <property type="evidence" value="ECO:0007669"/>
    <property type="project" value="TreeGrafter"/>
</dbReference>
<accession>A0A9D1CRA7</accession>
<protein>
    <recommendedName>
        <fullName evidence="2">Ribosome-binding factor A</fullName>
    </recommendedName>
</protein>
<comment type="function">
    <text evidence="2">One of several proteins that assist in the late maturation steps of the functional core of the 30S ribosomal subunit. Associates with free 30S ribosomal subunits (but not with 30S subunits that are part of 70S ribosomes or polysomes). Required for efficient processing of 16S rRNA. May interact with the 5'-terminal helix region of 16S rRNA.</text>
</comment>
<evidence type="ECO:0000313" key="3">
    <source>
        <dbReference type="EMBL" id="HIQ72455.1"/>
    </source>
</evidence>
<dbReference type="SUPFAM" id="SSF89919">
    <property type="entry name" value="Ribosome-binding factor A, RbfA"/>
    <property type="match status" value="1"/>
</dbReference>
<proteinExistence type="inferred from homology"/>
<dbReference type="EMBL" id="DVFJ01000036">
    <property type="protein sequence ID" value="HIQ72455.1"/>
    <property type="molecule type" value="Genomic_DNA"/>
</dbReference>
<comment type="similarity">
    <text evidence="2">Belongs to the RbfA family.</text>
</comment>
<dbReference type="GO" id="GO:0043024">
    <property type="term" value="F:ribosomal small subunit binding"/>
    <property type="evidence" value="ECO:0007669"/>
    <property type="project" value="TreeGrafter"/>
</dbReference>
<dbReference type="PANTHER" id="PTHR33515">
    <property type="entry name" value="RIBOSOME-BINDING FACTOR A, CHLOROPLASTIC-RELATED"/>
    <property type="match status" value="1"/>
</dbReference>
<dbReference type="InterPro" id="IPR020053">
    <property type="entry name" value="Ribosome-bd_factorA_CS"/>
</dbReference>
<dbReference type="HAMAP" id="MF_00003">
    <property type="entry name" value="RbfA"/>
    <property type="match status" value="1"/>
</dbReference>
<gene>
    <name evidence="2 3" type="primary">rbfA</name>
    <name evidence="3" type="ORF">IAB73_09655</name>
</gene>
<comment type="caution">
    <text evidence="3">The sequence shown here is derived from an EMBL/GenBank/DDBJ whole genome shotgun (WGS) entry which is preliminary data.</text>
</comment>
<keyword evidence="2" id="KW-0963">Cytoplasm</keyword>
<evidence type="ECO:0000256" key="2">
    <source>
        <dbReference type="HAMAP-Rule" id="MF_00003"/>
    </source>
</evidence>
<dbReference type="NCBIfam" id="TIGR00082">
    <property type="entry name" value="rbfA"/>
    <property type="match status" value="1"/>
</dbReference>
<comment type="subcellular location">
    <subcellularLocation>
        <location evidence="2">Cytoplasm</location>
    </subcellularLocation>
</comment>
<dbReference type="Gene3D" id="3.30.300.20">
    <property type="match status" value="1"/>
</dbReference>
<reference evidence="3" key="1">
    <citation type="submission" date="2020-10" db="EMBL/GenBank/DDBJ databases">
        <authorList>
            <person name="Gilroy R."/>
        </authorList>
    </citation>
    <scope>NUCLEOTIDE SEQUENCE</scope>
    <source>
        <strain evidence="3">ChiSxjej2B14-6234</strain>
    </source>
</reference>
<name>A0A9D1CRA7_9FIRM</name>
<dbReference type="PANTHER" id="PTHR33515:SF1">
    <property type="entry name" value="RIBOSOME-BINDING FACTOR A, CHLOROPLASTIC-RELATED"/>
    <property type="match status" value="1"/>
</dbReference>
<comment type="subunit">
    <text evidence="2">Monomer. Binds 30S ribosomal subunits, but not 50S ribosomal subunits or 70S ribosomes.</text>
</comment>